<sequence>MNSYFAYPRLPDGDTLALHKVIVETASTAPGRLGALAATSHPRAQAVPTGAQIATEAHIEWVRSRVHADLERWGTGSPVPRTETVSFDRALGASLFEHLQIMPADAGHETTWNFLTAVVFPDIAWARFPELHPDRVLGKRHRNTLRRAWYRHSVLGDLQAHAHRPLGEDEMTGLFERPTLAMNPTLIRLLAKMIIESDIEPRTDYARHLTKRATALTGTYMLDGLDAEEIRELLDPNHRTDGGEATPSSSGAMERHLQRRHDANDLVAEFHREMVELCERMSNEAGHRPISLRHMVERAGGLEAARLSVSGPHRSETFIDLRIKGRLDLTVESLVIRSEFRGLFPRSVVDQAEQRLEEARR</sequence>
<evidence type="ECO:0000313" key="3">
    <source>
        <dbReference type="Proteomes" id="UP000199475"/>
    </source>
</evidence>
<feature type="region of interest" description="Disordered" evidence="1">
    <location>
        <begin position="236"/>
        <end position="256"/>
    </location>
</feature>
<evidence type="ECO:0000256" key="1">
    <source>
        <dbReference type="SAM" id="MobiDB-lite"/>
    </source>
</evidence>
<keyword evidence="3" id="KW-1185">Reference proteome</keyword>
<organism evidence="2 3">
    <name type="scientific">Tessaracoccus oleiagri</name>
    <dbReference type="NCBI Taxonomy" id="686624"/>
    <lineage>
        <taxon>Bacteria</taxon>
        <taxon>Bacillati</taxon>
        <taxon>Actinomycetota</taxon>
        <taxon>Actinomycetes</taxon>
        <taxon>Propionibacteriales</taxon>
        <taxon>Propionibacteriaceae</taxon>
        <taxon>Tessaracoccus</taxon>
    </lineage>
</organism>
<accession>A0A1G9I0N2</accession>
<dbReference type="Proteomes" id="UP000199475">
    <property type="component" value="Unassembled WGS sequence"/>
</dbReference>
<dbReference type="RefSeq" id="WP_281230822.1">
    <property type="nucleotide sequence ID" value="NZ_FNGP01000001.1"/>
</dbReference>
<dbReference type="STRING" id="686624.SAMN04488242_0635"/>
<proteinExistence type="predicted"/>
<dbReference type="Pfam" id="PF19866">
    <property type="entry name" value="DUF6339"/>
    <property type="match status" value="1"/>
</dbReference>
<name>A0A1G9I0N2_9ACTN</name>
<protein>
    <submittedName>
        <fullName evidence="2">Uncharacterized protein</fullName>
    </submittedName>
</protein>
<evidence type="ECO:0000313" key="2">
    <source>
        <dbReference type="EMBL" id="SDL18484.1"/>
    </source>
</evidence>
<dbReference type="InterPro" id="IPR045920">
    <property type="entry name" value="DUF6339"/>
</dbReference>
<dbReference type="AlphaFoldDB" id="A0A1G9I0N2"/>
<gene>
    <name evidence="2" type="ORF">SAMN04488242_0635</name>
</gene>
<dbReference type="EMBL" id="FNGP01000001">
    <property type="protein sequence ID" value="SDL18484.1"/>
    <property type="molecule type" value="Genomic_DNA"/>
</dbReference>
<reference evidence="2 3" key="1">
    <citation type="submission" date="2016-10" db="EMBL/GenBank/DDBJ databases">
        <authorList>
            <person name="de Groot N.N."/>
        </authorList>
    </citation>
    <scope>NUCLEOTIDE SEQUENCE [LARGE SCALE GENOMIC DNA]</scope>
    <source>
        <strain evidence="2 3">CGMCC 1.9159</strain>
    </source>
</reference>